<dbReference type="Pfam" id="PF04024">
    <property type="entry name" value="PspC"/>
    <property type="match status" value="1"/>
</dbReference>
<evidence type="ECO:0000259" key="8">
    <source>
        <dbReference type="Pfam" id="PF04024"/>
    </source>
</evidence>
<feature type="compositionally biased region" description="Basic and acidic residues" evidence="6">
    <location>
        <begin position="184"/>
        <end position="199"/>
    </location>
</feature>
<protein>
    <submittedName>
        <fullName evidence="10">Phage shock protein C (PspC) family protein</fullName>
    </submittedName>
</protein>
<feature type="domain" description="Phage shock protein PspC N-terminal" evidence="8">
    <location>
        <begin position="3"/>
        <end position="60"/>
    </location>
</feature>
<evidence type="ECO:0000256" key="7">
    <source>
        <dbReference type="SAM" id="Phobius"/>
    </source>
</evidence>
<dbReference type="GO" id="GO:0005886">
    <property type="term" value="C:plasma membrane"/>
    <property type="evidence" value="ECO:0007669"/>
    <property type="project" value="UniProtKB-SubCell"/>
</dbReference>
<feature type="domain" description="LiaI-LiaF-like transmembrane region" evidence="9">
    <location>
        <begin position="116"/>
        <end position="158"/>
    </location>
</feature>
<sequence>MEKKLHRDEHRKVIGGVCAGLAEHFGTDVAVVRAAFLVALILKGFSLPIYIVLWIVLPKKGFDFTPGVDYRVPPQDNPFTGAPQSGPFYDPKFAGRPFNSPPFVNPPKKQASTVGLIFGVAMIFLGSIFLLNELDLMPDWDFESLWPVMLVGAGIALIISGIKKQPWEKQNWHANEVTDAPEAEPAKEETETKDTPPTI</sequence>
<name>A0A1G7VPK3_9SPHI</name>
<evidence type="ECO:0000256" key="3">
    <source>
        <dbReference type="ARBA" id="ARBA00022692"/>
    </source>
</evidence>
<keyword evidence="2" id="KW-1003">Cell membrane</keyword>
<feature type="transmembrane region" description="Helical" evidence="7">
    <location>
        <begin position="34"/>
        <end position="57"/>
    </location>
</feature>
<keyword evidence="11" id="KW-1185">Reference proteome</keyword>
<evidence type="ECO:0000256" key="5">
    <source>
        <dbReference type="ARBA" id="ARBA00023136"/>
    </source>
</evidence>
<feature type="transmembrane region" description="Helical" evidence="7">
    <location>
        <begin position="144"/>
        <end position="162"/>
    </location>
</feature>
<keyword evidence="4 7" id="KW-1133">Transmembrane helix</keyword>
<dbReference type="Proteomes" id="UP000199705">
    <property type="component" value="Unassembled WGS sequence"/>
</dbReference>
<keyword evidence="3 7" id="KW-0812">Transmembrane</keyword>
<dbReference type="InterPro" id="IPR007168">
    <property type="entry name" value="Phageshock_PspC_N"/>
</dbReference>
<dbReference type="Pfam" id="PF18917">
    <property type="entry name" value="LiaI-LiaF-like_TM1"/>
    <property type="match status" value="1"/>
</dbReference>
<dbReference type="PANTHER" id="PTHR33885">
    <property type="entry name" value="PHAGE SHOCK PROTEIN C"/>
    <property type="match status" value="1"/>
</dbReference>
<dbReference type="RefSeq" id="WP_091165334.1">
    <property type="nucleotide sequence ID" value="NZ_FNCG01000004.1"/>
</dbReference>
<evidence type="ECO:0000256" key="4">
    <source>
        <dbReference type="ARBA" id="ARBA00022989"/>
    </source>
</evidence>
<reference evidence="11" key="1">
    <citation type="submission" date="2016-10" db="EMBL/GenBank/DDBJ databases">
        <authorList>
            <person name="Varghese N."/>
            <person name="Submissions S."/>
        </authorList>
    </citation>
    <scope>NUCLEOTIDE SEQUENCE [LARGE SCALE GENOMIC DNA]</scope>
    <source>
        <strain evidence="11">Gh-67</strain>
    </source>
</reference>
<dbReference type="InterPro" id="IPR043726">
    <property type="entry name" value="LiaI-LiaF-like_TM1"/>
</dbReference>
<comment type="subcellular location">
    <subcellularLocation>
        <location evidence="1">Cell membrane</location>
        <topology evidence="1">Single-pass membrane protein</topology>
    </subcellularLocation>
</comment>
<feature type="region of interest" description="Disordered" evidence="6">
    <location>
        <begin position="170"/>
        <end position="199"/>
    </location>
</feature>
<gene>
    <name evidence="10" type="ORF">SAMN05192573_104125</name>
</gene>
<dbReference type="InterPro" id="IPR052027">
    <property type="entry name" value="PspC"/>
</dbReference>
<evidence type="ECO:0000313" key="10">
    <source>
        <dbReference type="EMBL" id="SDG61511.1"/>
    </source>
</evidence>
<dbReference type="STRING" id="551996.SAMN05192573_104125"/>
<evidence type="ECO:0000259" key="9">
    <source>
        <dbReference type="Pfam" id="PF18917"/>
    </source>
</evidence>
<evidence type="ECO:0000256" key="1">
    <source>
        <dbReference type="ARBA" id="ARBA00004162"/>
    </source>
</evidence>
<keyword evidence="5 7" id="KW-0472">Membrane</keyword>
<feature type="transmembrane region" description="Helical" evidence="7">
    <location>
        <begin position="113"/>
        <end position="132"/>
    </location>
</feature>
<dbReference type="EMBL" id="FNCG01000004">
    <property type="protein sequence ID" value="SDG61511.1"/>
    <property type="molecule type" value="Genomic_DNA"/>
</dbReference>
<dbReference type="PANTHER" id="PTHR33885:SF3">
    <property type="entry name" value="PHAGE SHOCK PROTEIN C"/>
    <property type="match status" value="1"/>
</dbReference>
<evidence type="ECO:0000313" key="11">
    <source>
        <dbReference type="Proteomes" id="UP000199705"/>
    </source>
</evidence>
<accession>A0A1G7VPK3</accession>
<evidence type="ECO:0000256" key="2">
    <source>
        <dbReference type="ARBA" id="ARBA00022475"/>
    </source>
</evidence>
<evidence type="ECO:0000256" key="6">
    <source>
        <dbReference type="SAM" id="MobiDB-lite"/>
    </source>
</evidence>
<organism evidence="10 11">
    <name type="scientific">Mucilaginibacter gossypii</name>
    <dbReference type="NCBI Taxonomy" id="551996"/>
    <lineage>
        <taxon>Bacteria</taxon>
        <taxon>Pseudomonadati</taxon>
        <taxon>Bacteroidota</taxon>
        <taxon>Sphingobacteriia</taxon>
        <taxon>Sphingobacteriales</taxon>
        <taxon>Sphingobacteriaceae</taxon>
        <taxon>Mucilaginibacter</taxon>
    </lineage>
</organism>
<proteinExistence type="predicted"/>
<dbReference type="AlphaFoldDB" id="A0A1G7VPK3"/>